<name>A0ABS5VWX8_9BACT</name>
<keyword evidence="7" id="KW-0902">Two-component regulatory system</keyword>
<evidence type="ECO:0000256" key="1">
    <source>
        <dbReference type="ARBA" id="ARBA00000085"/>
    </source>
</evidence>
<proteinExistence type="predicted"/>
<dbReference type="Gene3D" id="3.30.565.10">
    <property type="entry name" value="Histidine kinase-like ATPase, C-terminal domain"/>
    <property type="match status" value="1"/>
</dbReference>
<protein>
    <recommendedName>
        <fullName evidence="2">histidine kinase</fullName>
        <ecNumber evidence="2">2.7.13.3</ecNumber>
    </recommendedName>
</protein>
<accession>A0ABS5VWX8</accession>
<dbReference type="Proteomes" id="UP000772618">
    <property type="component" value="Unassembled WGS sequence"/>
</dbReference>
<organism evidence="9 10">
    <name type="scientific">Chryseosolibacter indicus</name>
    <dbReference type="NCBI Taxonomy" id="2782351"/>
    <lineage>
        <taxon>Bacteria</taxon>
        <taxon>Pseudomonadati</taxon>
        <taxon>Bacteroidota</taxon>
        <taxon>Cytophagia</taxon>
        <taxon>Cytophagales</taxon>
        <taxon>Chryseotaleaceae</taxon>
        <taxon>Chryseosolibacter</taxon>
    </lineage>
</organism>
<dbReference type="SMART" id="SM00387">
    <property type="entry name" value="HATPase_c"/>
    <property type="match status" value="1"/>
</dbReference>
<evidence type="ECO:0000256" key="7">
    <source>
        <dbReference type="ARBA" id="ARBA00023012"/>
    </source>
</evidence>
<dbReference type="Pfam" id="PF02518">
    <property type="entry name" value="HATPase_c"/>
    <property type="match status" value="1"/>
</dbReference>
<evidence type="ECO:0000313" key="10">
    <source>
        <dbReference type="Proteomes" id="UP000772618"/>
    </source>
</evidence>
<keyword evidence="6" id="KW-0067">ATP-binding</keyword>
<dbReference type="PANTHER" id="PTHR43065">
    <property type="entry name" value="SENSOR HISTIDINE KINASE"/>
    <property type="match status" value="1"/>
</dbReference>
<sequence>MIWYIDRFNRDIKTFMVNLLQRDFSTHFTAASHGKSFRELYEVLSQISASFMTISKEKEIQHRYLEMLVEHVRVSILSIDSTGKIHLANQALKDLFKKNVLTSLKSIAAIDASLVQAIEEIKTGETRLVKLKLDQEVLQLSMHAAEFKLEDKYYKLISMQNIRNELDAREIEAWQKLIRVLSHEIMNSVSPIISLSGTLHHLVQQNHKLFTEPDQHRTLEAGLEAIKIRSEGLYNFTQSYRKLTGIPKASMKEINIHDLVERVYTLMAPKFQEYRIDFKRSVERNLKFTADPELLEHVLINLINNAVDAVALKNNPTIQVKAQQIEHQILIRVIDNGEGIEEAIADKIFIPFFTTRKHGTGIGLALTKQILQLHHAEIYLNTIPGEGTEFVMVF</sequence>
<dbReference type="InterPro" id="IPR004358">
    <property type="entry name" value="Sig_transdc_His_kin-like_C"/>
</dbReference>
<keyword evidence="4" id="KW-0547">Nucleotide-binding</keyword>
<comment type="catalytic activity">
    <reaction evidence="1">
        <text>ATP + protein L-histidine = ADP + protein N-phospho-L-histidine.</text>
        <dbReference type="EC" id="2.7.13.3"/>
    </reaction>
</comment>
<keyword evidence="5 9" id="KW-0418">Kinase</keyword>
<comment type="caution">
    <text evidence="9">The sequence shown here is derived from an EMBL/GenBank/DDBJ whole genome shotgun (WGS) entry which is preliminary data.</text>
</comment>
<dbReference type="InterPro" id="IPR005467">
    <property type="entry name" value="His_kinase_dom"/>
</dbReference>
<evidence type="ECO:0000256" key="3">
    <source>
        <dbReference type="ARBA" id="ARBA00022679"/>
    </source>
</evidence>
<dbReference type="GO" id="GO:0016301">
    <property type="term" value="F:kinase activity"/>
    <property type="evidence" value="ECO:0007669"/>
    <property type="project" value="UniProtKB-KW"/>
</dbReference>
<dbReference type="InterPro" id="IPR003594">
    <property type="entry name" value="HATPase_dom"/>
</dbReference>
<dbReference type="EC" id="2.7.13.3" evidence="2"/>
<dbReference type="PROSITE" id="PS50109">
    <property type="entry name" value="HIS_KIN"/>
    <property type="match status" value="1"/>
</dbReference>
<dbReference type="SUPFAM" id="SSF55874">
    <property type="entry name" value="ATPase domain of HSP90 chaperone/DNA topoisomerase II/histidine kinase"/>
    <property type="match status" value="1"/>
</dbReference>
<evidence type="ECO:0000256" key="4">
    <source>
        <dbReference type="ARBA" id="ARBA00022741"/>
    </source>
</evidence>
<reference evidence="9 10" key="1">
    <citation type="submission" date="2021-05" db="EMBL/GenBank/DDBJ databases">
        <title>A Polyphasic approach of four new species of the genus Ohtaekwangia: Ohtaekwangia histidinii sp. nov., Ohtaekwangia cretensis sp. nov., Ohtaekwangia indiensis sp. nov., Ohtaekwangia reichenbachii sp. nov. from diverse environment.</title>
        <authorList>
            <person name="Octaviana S."/>
        </authorList>
    </citation>
    <scope>NUCLEOTIDE SEQUENCE [LARGE SCALE GENOMIC DNA]</scope>
    <source>
        <strain evidence="9 10">PWU20</strain>
    </source>
</reference>
<dbReference type="EMBL" id="JAHESD010000074">
    <property type="protein sequence ID" value="MBT1705928.1"/>
    <property type="molecule type" value="Genomic_DNA"/>
</dbReference>
<gene>
    <name evidence="9" type="ORF">KK060_21740</name>
</gene>
<evidence type="ECO:0000256" key="6">
    <source>
        <dbReference type="ARBA" id="ARBA00022840"/>
    </source>
</evidence>
<evidence type="ECO:0000256" key="5">
    <source>
        <dbReference type="ARBA" id="ARBA00022777"/>
    </source>
</evidence>
<keyword evidence="10" id="KW-1185">Reference proteome</keyword>
<dbReference type="PANTHER" id="PTHR43065:SF46">
    <property type="entry name" value="C4-DICARBOXYLATE TRANSPORT SENSOR PROTEIN DCTB"/>
    <property type="match status" value="1"/>
</dbReference>
<evidence type="ECO:0000259" key="8">
    <source>
        <dbReference type="PROSITE" id="PS50109"/>
    </source>
</evidence>
<dbReference type="InterPro" id="IPR036890">
    <property type="entry name" value="HATPase_C_sf"/>
</dbReference>
<dbReference type="PRINTS" id="PR00344">
    <property type="entry name" value="BCTRLSENSOR"/>
</dbReference>
<dbReference type="RefSeq" id="WP_254156342.1">
    <property type="nucleotide sequence ID" value="NZ_JAHESD010000074.1"/>
</dbReference>
<evidence type="ECO:0000256" key="2">
    <source>
        <dbReference type="ARBA" id="ARBA00012438"/>
    </source>
</evidence>
<feature type="domain" description="Histidine kinase" evidence="8">
    <location>
        <begin position="180"/>
        <end position="394"/>
    </location>
</feature>
<evidence type="ECO:0000313" key="9">
    <source>
        <dbReference type="EMBL" id="MBT1705928.1"/>
    </source>
</evidence>
<keyword evidence="3" id="KW-0808">Transferase</keyword>